<evidence type="ECO:0000259" key="3">
    <source>
        <dbReference type="PROSITE" id="PS50158"/>
    </source>
</evidence>
<proteinExistence type="predicted"/>
<comment type="caution">
    <text evidence="5">The sequence shown here is derived from an EMBL/GenBank/DDBJ whole genome shotgun (WGS) entry which is preliminary data.</text>
</comment>
<dbReference type="GO" id="GO:0003676">
    <property type="term" value="F:nucleic acid binding"/>
    <property type="evidence" value="ECO:0007669"/>
    <property type="project" value="InterPro"/>
</dbReference>
<feature type="region of interest" description="Disordered" evidence="2">
    <location>
        <begin position="290"/>
        <end position="365"/>
    </location>
</feature>
<dbReference type="SUPFAM" id="SSF56672">
    <property type="entry name" value="DNA/RNA polymerases"/>
    <property type="match status" value="1"/>
</dbReference>
<dbReference type="PANTHER" id="PTHR19446">
    <property type="entry name" value="REVERSE TRANSCRIPTASES"/>
    <property type="match status" value="1"/>
</dbReference>
<dbReference type="InterPro" id="IPR036691">
    <property type="entry name" value="Endo/exonu/phosph_ase_sf"/>
</dbReference>
<feature type="region of interest" description="Disordered" evidence="2">
    <location>
        <begin position="220"/>
        <end position="242"/>
    </location>
</feature>
<dbReference type="CDD" id="cd09076">
    <property type="entry name" value="L1-EN"/>
    <property type="match status" value="1"/>
</dbReference>
<dbReference type="SUPFAM" id="SSF56219">
    <property type="entry name" value="DNase I-like"/>
    <property type="match status" value="1"/>
</dbReference>
<accession>A0A9Q1BNV9</accession>
<dbReference type="InterPro" id="IPR001878">
    <property type="entry name" value="Znf_CCHC"/>
</dbReference>
<dbReference type="PROSITE" id="PS50158">
    <property type="entry name" value="ZF_CCHC"/>
    <property type="match status" value="2"/>
</dbReference>
<dbReference type="Gene3D" id="3.60.10.10">
    <property type="entry name" value="Endonuclease/exonuclease/phosphatase"/>
    <property type="match status" value="1"/>
</dbReference>
<dbReference type="PROSITE" id="PS50878">
    <property type="entry name" value="RT_POL"/>
    <property type="match status" value="1"/>
</dbReference>
<dbReference type="Pfam" id="PF03372">
    <property type="entry name" value="Exo_endo_phos"/>
    <property type="match status" value="1"/>
</dbReference>
<gene>
    <name evidence="5" type="ORF">HOLleu_26601</name>
</gene>
<name>A0A9Q1BNV9_HOLLE</name>
<dbReference type="Proteomes" id="UP001152320">
    <property type="component" value="Chromosome 13"/>
</dbReference>
<dbReference type="SMART" id="SM00343">
    <property type="entry name" value="ZnF_C2HC"/>
    <property type="match status" value="3"/>
</dbReference>
<feature type="domain" description="Reverse transcriptase" evidence="4">
    <location>
        <begin position="749"/>
        <end position="1022"/>
    </location>
</feature>
<dbReference type="SUPFAM" id="SSF57756">
    <property type="entry name" value="Retrovirus zinc finger-like domains"/>
    <property type="match status" value="1"/>
</dbReference>
<evidence type="ECO:0000313" key="5">
    <source>
        <dbReference type="EMBL" id="KAJ8030243.1"/>
    </source>
</evidence>
<organism evidence="5 6">
    <name type="scientific">Holothuria leucospilota</name>
    <name type="common">Black long sea cucumber</name>
    <name type="synonym">Mertensiothuria leucospilota</name>
    <dbReference type="NCBI Taxonomy" id="206669"/>
    <lineage>
        <taxon>Eukaryota</taxon>
        <taxon>Metazoa</taxon>
        <taxon>Echinodermata</taxon>
        <taxon>Eleutherozoa</taxon>
        <taxon>Echinozoa</taxon>
        <taxon>Holothuroidea</taxon>
        <taxon>Aspidochirotacea</taxon>
        <taxon>Aspidochirotida</taxon>
        <taxon>Holothuriidae</taxon>
        <taxon>Holothuria</taxon>
    </lineage>
</organism>
<keyword evidence="1" id="KW-0862">Zinc</keyword>
<keyword evidence="1" id="KW-0479">Metal-binding</keyword>
<dbReference type="EMBL" id="JAIZAY010000013">
    <property type="protein sequence ID" value="KAJ8030243.1"/>
    <property type="molecule type" value="Genomic_DNA"/>
</dbReference>
<evidence type="ECO:0000313" key="6">
    <source>
        <dbReference type="Proteomes" id="UP001152320"/>
    </source>
</evidence>
<dbReference type="Gene3D" id="4.10.60.10">
    <property type="entry name" value="Zinc finger, CCHC-type"/>
    <property type="match status" value="2"/>
</dbReference>
<keyword evidence="6" id="KW-1185">Reference proteome</keyword>
<keyword evidence="1" id="KW-0863">Zinc-finger</keyword>
<dbReference type="GO" id="GO:0003824">
    <property type="term" value="F:catalytic activity"/>
    <property type="evidence" value="ECO:0007669"/>
    <property type="project" value="InterPro"/>
</dbReference>
<feature type="domain" description="CCHC-type" evidence="3">
    <location>
        <begin position="198"/>
        <end position="213"/>
    </location>
</feature>
<dbReference type="InterPro" id="IPR000477">
    <property type="entry name" value="RT_dom"/>
</dbReference>
<evidence type="ECO:0000256" key="2">
    <source>
        <dbReference type="SAM" id="MobiDB-lite"/>
    </source>
</evidence>
<dbReference type="CDD" id="cd01650">
    <property type="entry name" value="RT_nLTR_like"/>
    <property type="match status" value="1"/>
</dbReference>
<dbReference type="InterPro" id="IPR005135">
    <property type="entry name" value="Endo/exonuclease/phosphatase"/>
</dbReference>
<dbReference type="InterPro" id="IPR043502">
    <property type="entry name" value="DNA/RNA_pol_sf"/>
</dbReference>
<reference evidence="5" key="1">
    <citation type="submission" date="2021-10" db="EMBL/GenBank/DDBJ databases">
        <title>Tropical sea cucumber genome reveals ecological adaptation and Cuvierian tubules defense mechanism.</title>
        <authorList>
            <person name="Chen T."/>
        </authorList>
    </citation>
    <scope>NUCLEOTIDE SEQUENCE</scope>
    <source>
        <strain evidence="5">Nanhai2018</strain>
        <tissue evidence="5">Muscle</tissue>
    </source>
</reference>
<dbReference type="InterPro" id="IPR036875">
    <property type="entry name" value="Znf_CCHC_sf"/>
</dbReference>
<dbReference type="GO" id="GO:0008270">
    <property type="term" value="F:zinc ion binding"/>
    <property type="evidence" value="ECO:0007669"/>
    <property type="project" value="UniProtKB-KW"/>
</dbReference>
<dbReference type="OrthoDB" id="3863715at2759"/>
<dbReference type="Pfam" id="PF00098">
    <property type="entry name" value="zf-CCHC"/>
    <property type="match status" value="1"/>
</dbReference>
<protein>
    <recommendedName>
        <fullName evidence="7">Reverse transcriptase</fullName>
    </recommendedName>
</protein>
<feature type="domain" description="CCHC-type" evidence="3">
    <location>
        <begin position="162"/>
        <end position="177"/>
    </location>
</feature>
<sequence>MPGGRDSTIVKLEFSSGASVSPPQAFTVLKNKGIQVKEIEMLQALAARNTYDLKFRSDAARVKGVSCLKGAEGLTVTPYDRSVAVTVLYLNFEVDQRLVARVLSQYGTVSDMRWCKYGSGELAGIFNGKRQCRMELDRDIPSFLFIGGSKAHIRYFGQPRTCFKCGQEGHEARSCPNRLCGKCLQVGHDKAECPNEVRCNLCGEEGHVSGACPTSYSAHASADVEQAPEPSQAGPEYSTEELEEAAQEVEKDFLASKRCEVGTVAPKADSSPSSPPTPVEADRMAVEEDLQLSSDSESAMSDGGESASEPPPKDPPSGEGWFDLCEGEEPSLKRSASGGVLDQGVHHSQDPSPSSQSKKVRSQETHIVNEDDVHTWSFEWGGGLHASFGSTTSCGSVNLVSPRWTPLVGKVDCDHKGRLVCITIRHPSGKFFLCNVYAPNRPSDRRDFFMTLPSFVPGSAPCILAGDFNCVPDTQLVRMASCTSSGCSVGMSELDMFTKNHDMVDVWREQHPGLSVFTWHRRDGTDASRLDWVYSPSALSPSDCEVVTCPISDHDAVTVSFQPPESWPTGRVFWKTLKPAFSSDLEWERNGDSSALHAIQQYLDQKLHGARVRARVHCVEAEEKPTIKFYRDVTKYAIDRRIRAVRDVHGTVQKDPLDIVEVFKTFYEQRYTRADVEVDLQGPLLDNIDKTPSKEQNDGLGSPLTVDELWKAVAKMKGRKTPGSDGVPVEFYKRFWGTVGHDLRDVFASAFLAGSLSSSQRTGVITLLPKFGDPLEPKNKRPITLLNVDYKILAKALCNRLGTVMPDLVGSFQTCAVRGHSIQQNLWLMRDLVEYVMDRDLPCALVSLDQEKAFDMVAHGFLFKILKKFSLNPVFVKWTSLLYNSVYSRVIVNGLPSDPFRVQRGVRQGCPLSPLLYVLFSESLARAFQVEPLFRPFHIPGGAEVKCLQYDDDVTCLVSDRASFRALSGTLSTFQRATGAKLNPTKTKGLRLVKWRSKQLPFAASWVDDAIKINGIWFGYGSPESLTWNEKVDLVEARLKDFGDRYISLLGKGTFCSPVRGTSIFDDSVAQVQPNGYASGPEVWRVVHSRSLDHRRRDLLWRNAHDSIVTNLRRLRWRLGNGICPRTGCTRWESVPHVFWQCGFVALLWEWFQALADRLTFCNTWAVSQDYALYGLSPPPCNAGVRGILTFVSASIKLSLWRDRCNIVFRGEGKPADVVLVLVRTEIKLRVEADFVRLPRSTFGGCWGPLVSVRAGRGFCLGLGFSFSFSVPVSTDLKSSWRRKIRDHDGGAHWPRPFYSASLELHFARQPVKNGTTCDTPMMKRSEGREVSQLSLFTLVDATPFGEQNSFGSDIWFRPLALRQRVEGLLKKYLEGTSGHSTS</sequence>
<dbReference type="Pfam" id="PF00078">
    <property type="entry name" value="RVT_1"/>
    <property type="match status" value="1"/>
</dbReference>
<evidence type="ECO:0000256" key="1">
    <source>
        <dbReference type="PROSITE-ProRule" id="PRU00047"/>
    </source>
</evidence>
<evidence type="ECO:0008006" key="7">
    <source>
        <dbReference type="Google" id="ProtNLM"/>
    </source>
</evidence>
<evidence type="ECO:0000259" key="4">
    <source>
        <dbReference type="PROSITE" id="PS50878"/>
    </source>
</evidence>